<feature type="transmembrane region" description="Helical" evidence="7">
    <location>
        <begin position="334"/>
        <end position="353"/>
    </location>
</feature>
<dbReference type="eggNOG" id="COG2244">
    <property type="taxonomic scope" value="Bacteria"/>
</dbReference>
<dbReference type="GO" id="GO:0005886">
    <property type="term" value="C:plasma membrane"/>
    <property type="evidence" value="ECO:0007669"/>
    <property type="project" value="UniProtKB-SubCell"/>
</dbReference>
<accession>D1BZX7</accession>
<dbReference type="RefSeq" id="WP_012879847.1">
    <property type="nucleotide sequence ID" value="NC_013530.1"/>
</dbReference>
<feature type="transmembrane region" description="Helical" evidence="7">
    <location>
        <begin position="158"/>
        <end position="178"/>
    </location>
</feature>
<proteinExistence type="inferred from homology"/>
<feature type="transmembrane region" description="Helical" evidence="7">
    <location>
        <begin position="94"/>
        <end position="116"/>
    </location>
</feature>
<sequence length="502" mass="53106">MSTVEAEPTGPSPEGGLARRATASVAWSASQQWVIRITGLVTVAILARVLSPADFGVVAVAMSVLTLVHLLADMGFATYLVQAQDPSRRTLSTAFWYSVAAGTALTVGLVLLAPLLAQLLDTPEVIPVLRALAASALLVTLGSVPMALLRRELRFRALAIQAVAAGLIGQIVATVLALTGFGVWALVAQALVYQLLVTVMAWVASRWTVTWQFSRAEFVVMLRFGLKVLGTDVFAVARVTIENAIVVAALGVSGLGYLSIAQRLVSIAHDLTTTPVATVSLAVFAKIRDTTERSLSGYVRAQNMAHALVAPVMLLIALGAPFLLPLLFGSQWGVSIVPAQILALAGVLTLSGLDRGLFLGRGRPGTWFVYVLIVDSVTIGVTALTVPHGLVAYAYGFLAVAAVATAARWVLVGRQLDASWWTISGPLRRVLVAMGAAGAAGIGANALASGLGAWWRVIIMTVAVVVVYVPMVRLMLPNAWRELTGFAVSLLRRRRPREREAV</sequence>
<reference evidence="8 9" key="2">
    <citation type="journal article" date="2010" name="Stand. Genomic Sci.">
        <title>Complete genome sequence of Xylanimonas cellulosilytica type strain (XIL07).</title>
        <authorList>
            <person name="Foster B."/>
            <person name="Pukall R."/>
            <person name="Abt B."/>
            <person name="Nolan M."/>
            <person name="Glavina Del Rio T."/>
            <person name="Chen F."/>
            <person name="Lucas S."/>
            <person name="Tice H."/>
            <person name="Pitluck S."/>
            <person name="Cheng J.-F."/>
            <person name="Chertkov O."/>
            <person name="Brettin T."/>
            <person name="Han C."/>
            <person name="Detter J.C."/>
            <person name="Bruce D."/>
            <person name="Goodwin L."/>
            <person name="Ivanova N."/>
            <person name="Mavromatis K."/>
            <person name="Pati A."/>
            <person name="Mikhailova N."/>
            <person name="Chen A."/>
            <person name="Palaniappan K."/>
            <person name="Land M."/>
            <person name="Hauser L."/>
            <person name="Chang Y.-J."/>
            <person name="Jeffries C.D."/>
            <person name="Chain P."/>
            <person name="Rohde M."/>
            <person name="Goeker M."/>
            <person name="Bristow J."/>
            <person name="Eisen J.A."/>
            <person name="Markowitz V."/>
            <person name="Hugenholtz P."/>
            <person name="Kyrpides N.C."/>
            <person name="Klenk H.-P."/>
            <person name="Lapidus A."/>
        </authorList>
    </citation>
    <scope>NUCLEOTIDE SEQUENCE [LARGE SCALE GENOMIC DNA]</scope>
    <source>
        <strain evidence="9">DSM 15894 / CECT 5975 / LMG 20990 / XIL07</strain>
    </source>
</reference>
<feature type="transmembrane region" description="Helical" evidence="7">
    <location>
        <begin position="392"/>
        <end position="411"/>
    </location>
</feature>
<dbReference type="EMBL" id="CP001821">
    <property type="protein sequence ID" value="ACZ32105.1"/>
    <property type="molecule type" value="Genomic_DNA"/>
</dbReference>
<dbReference type="STRING" id="446471.Xcel_3104"/>
<keyword evidence="3" id="KW-1003">Cell membrane</keyword>
<dbReference type="PANTHER" id="PTHR30250:SF10">
    <property type="entry name" value="LIPOPOLYSACCHARIDE BIOSYNTHESIS PROTEIN WZXC"/>
    <property type="match status" value="1"/>
</dbReference>
<dbReference type="InterPro" id="IPR050833">
    <property type="entry name" value="Poly_Biosynth_Transport"/>
</dbReference>
<protein>
    <submittedName>
        <fullName evidence="8">Polysaccharide biosynthesis protein</fullName>
    </submittedName>
</protein>
<comment type="subcellular location">
    <subcellularLocation>
        <location evidence="1">Cell membrane</location>
        <topology evidence="1">Multi-pass membrane protein</topology>
    </subcellularLocation>
</comment>
<evidence type="ECO:0000313" key="9">
    <source>
        <dbReference type="Proteomes" id="UP000002255"/>
    </source>
</evidence>
<feature type="transmembrane region" description="Helical" evidence="7">
    <location>
        <begin position="365"/>
        <end position="386"/>
    </location>
</feature>
<keyword evidence="9" id="KW-1185">Reference proteome</keyword>
<dbReference type="HOGENOM" id="CLU_026911_3_1_11"/>
<dbReference type="AlphaFoldDB" id="D1BZX7"/>
<keyword evidence="4 7" id="KW-0812">Transmembrane</keyword>
<evidence type="ECO:0000256" key="2">
    <source>
        <dbReference type="ARBA" id="ARBA00007430"/>
    </source>
</evidence>
<dbReference type="CDD" id="cd13127">
    <property type="entry name" value="MATE_tuaB_like"/>
    <property type="match status" value="1"/>
</dbReference>
<evidence type="ECO:0000256" key="7">
    <source>
        <dbReference type="SAM" id="Phobius"/>
    </source>
</evidence>
<comment type="similarity">
    <text evidence="2">Belongs to the polysaccharide synthase family.</text>
</comment>
<gene>
    <name evidence="8" type="ordered locus">Xcel_3104</name>
</gene>
<evidence type="ECO:0000256" key="4">
    <source>
        <dbReference type="ARBA" id="ARBA00022692"/>
    </source>
</evidence>
<evidence type="ECO:0000256" key="1">
    <source>
        <dbReference type="ARBA" id="ARBA00004651"/>
    </source>
</evidence>
<dbReference type="KEGG" id="xce:Xcel_3104"/>
<evidence type="ECO:0000256" key="5">
    <source>
        <dbReference type="ARBA" id="ARBA00022989"/>
    </source>
</evidence>
<dbReference type="PANTHER" id="PTHR30250">
    <property type="entry name" value="PST FAMILY PREDICTED COLANIC ACID TRANSPORTER"/>
    <property type="match status" value="1"/>
</dbReference>
<feature type="transmembrane region" description="Helical" evidence="7">
    <location>
        <begin position="128"/>
        <end position="149"/>
    </location>
</feature>
<reference evidence="9" key="1">
    <citation type="submission" date="2009-11" db="EMBL/GenBank/DDBJ databases">
        <title>The complete chromosome of Xylanimonas cellulosilytica DSM 15894.</title>
        <authorList>
            <consortium name="US DOE Joint Genome Institute (JGI-PGF)"/>
            <person name="Lucas S."/>
            <person name="Copeland A."/>
            <person name="Lapidus A."/>
            <person name="Glavina del Rio T."/>
            <person name="Dalin E."/>
            <person name="Tice H."/>
            <person name="Bruce D."/>
            <person name="Goodwin L."/>
            <person name="Pitluck S."/>
            <person name="Kyrpides N."/>
            <person name="Mavromatis K."/>
            <person name="Ivanova N."/>
            <person name="Mikhailova N."/>
            <person name="Foster B."/>
            <person name="Clum A."/>
            <person name="Brettin T."/>
            <person name="Detter J.C."/>
            <person name="Han C."/>
            <person name="Larimer F."/>
            <person name="Land M."/>
            <person name="Hauser L."/>
            <person name="Markowitz V."/>
            <person name="Cheng J.F."/>
            <person name="Hugenholtz P."/>
            <person name="Woyke T."/>
            <person name="Wu D."/>
            <person name="Gehrich-Schroeter G."/>
            <person name="Schneider S."/>
            <person name="Pukall S.R."/>
            <person name="Klenk H.P."/>
            <person name="Eisen J.A."/>
        </authorList>
    </citation>
    <scope>NUCLEOTIDE SEQUENCE [LARGE SCALE GENOMIC DNA]</scope>
    <source>
        <strain evidence="9">DSM 15894 / CECT 5975 / LMG 20990 / XIL07</strain>
    </source>
</reference>
<feature type="transmembrane region" description="Helical" evidence="7">
    <location>
        <begin position="57"/>
        <end position="82"/>
    </location>
</feature>
<feature type="transmembrane region" description="Helical" evidence="7">
    <location>
        <begin position="454"/>
        <end position="476"/>
    </location>
</feature>
<name>D1BZX7_XYLCX</name>
<feature type="transmembrane region" description="Helical" evidence="7">
    <location>
        <begin position="308"/>
        <end position="328"/>
    </location>
</feature>
<keyword evidence="5 7" id="KW-1133">Transmembrane helix</keyword>
<keyword evidence="6 7" id="KW-0472">Membrane</keyword>
<feature type="transmembrane region" description="Helical" evidence="7">
    <location>
        <begin position="243"/>
        <end position="260"/>
    </location>
</feature>
<feature type="transmembrane region" description="Helical" evidence="7">
    <location>
        <begin position="431"/>
        <end position="448"/>
    </location>
</feature>
<dbReference type="Proteomes" id="UP000002255">
    <property type="component" value="Chromosome"/>
</dbReference>
<evidence type="ECO:0000256" key="6">
    <source>
        <dbReference type="ARBA" id="ARBA00023136"/>
    </source>
</evidence>
<evidence type="ECO:0000256" key="3">
    <source>
        <dbReference type="ARBA" id="ARBA00022475"/>
    </source>
</evidence>
<feature type="transmembrane region" description="Helical" evidence="7">
    <location>
        <begin position="184"/>
        <end position="204"/>
    </location>
</feature>
<dbReference type="Pfam" id="PF13440">
    <property type="entry name" value="Polysacc_synt_3"/>
    <property type="match status" value="1"/>
</dbReference>
<organism evidence="8 9">
    <name type="scientific">Xylanimonas cellulosilytica (strain DSM 15894 / JCM 12276 / CECT 5975 / KCTC 9989 / LMG 20990 / NBRC 107835 / XIL07)</name>
    <dbReference type="NCBI Taxonomy" id="446471"/>
    <lineage>
        <taxon>Bacteria</taxon>
        <taxon>Bacillati</taxon>
        <taxon>Actinomycetota</taxon>
        <taxon>Actinomycetes</taxon>
        <taxon>Micrococcales</taxon>
        <taxon>Promicromonosporaceae</taxon>
        <taxon>Xylanimonas</taxon>
    </lineage>
</organism>
<evidence type="ECO:0000313" key="8">
    <source>
        <dbReference type="EMBL" id="ACZ32105.1"/>
    </source>
</evidence>